<accession>A0ABS3FNW5</accession>
<evidence type="ECO:0000313" key="3">
    <source>
        <dbReference type="Proteomes" id="UP000664844"/>
    </source>
</evidence>
<reference evidence="2 3" key="1">
    <citation type="submission" date="2021-03" db="EMBL/GenBank/DDBJ databases">
        <title>Metabolic Capacity of the Antarctic Cyanobacterium Phormidium pseudopriestleyi that Sustains Oxygenic Photosynthesis in the Presence of Hydrogen Sulfide.</title>
        <authorList>
            <person name="Lumian J.E."/>
            <person name="Jungblut A.D."/>
            <person name="Dillon M.L."/>
            <person name="Hawes I."/>
            <person name="Doran P.T."/>
            <person name="Mackey T.J."/>
            <person name="Dick G.J."/>
            <person name="Grettenberger C.L."/>
            <person name="Sumner D.Y."/>
        </authorList>
    </citation>
    <scope>NUCLEOTIDE SEQUENCE [LARGE SCALE GENOMIC DNA]</scope>
    <source>
        <strain evidence="2 3">FRX01</strain>
    </source>
</reference>
<evidence type="ECO:0000259" key="1">
    <source>
        <dbReference type="Pfam" id="PF26619"/>
    </source>
</evidence>
<organism evidence="2 3">
    <name type="scientific">Phormidium pseudopriestleyi FRX01</name>
    <dbReference type="NCBI Taxonomy" id="1759528"/>
    <lineage>
        <taxon>Bacteria</taxon>
        <taxon>Bacillati</taxon>
        <taxon>Cyanobacteriota</taxon>
        <taxon>Cyanophyceae</taxon>
        <taxon>Oscillatoriophycideae</taxon>
        <taxon>Oscillatoriales</taxon>
        <taxon>Oscillatoriaceae</taxon>
        <taxon>Phormidium</taxon>
    </lineage>
</organism>
<protein>
    <recommendedName>
        <fullName evidence="1">Chaperone protein CcmS domain-containing protein</fullName>
    </recommendedName>
</protein>
<dbReference type="RefSeq" id="WP_207087324.1">
    <property type="nucleotide sequence ID" value="NZ_JAFLQW010000185.1"/>
</dbReference>
<gene>
    <name evidence="2" type="ORF">J0895_06650</name>
</gene>
<dbReference type="EMBL" id="JAFLQW010000185">
    <property type="protein sequence ID" value="MBO0348785.1"/>
    <property type="molecule type" value="Genomic_DNA"/>
</dbReference>
<dbReference type="InterPro" id="IPR058587">
    <property type="entry name" value="CcmS"/>
</dbReference>
<comment type="caution">
    <text evidence="2">The sequence shown here is derived from an EMBL/GenBank/DDBJ whole genome shotgun (WGS) entry which is preliminary data.</text>
</comment>
<evidence type="ECO:0000313" key="2">
    <source>
        <dbReference type="EMBL" id="MBO0348785.1"/>
    </source>
</evidence>
<name>A0ABS3FNW5_9CYAN</name>
<sequence>MTGFLPGNLQPEKEEDRWRHELADFAKAHQQELAALSWGLWLENQHNGSVMGIDLKPTPHFIYCPKEAVAKLNETVGSFLQEVVGIVEGFNPETEVLLVGINQGQLKVIEFVTDPSPPQCFETVSADVDTLLDRLEQGLRERVKG</sequence>
<keyword evidence="3" id="KW-1185">Reference proteome</keyword>
<feature type="domain" description="Chaperone protein CcmS" evidence="1">
    <location>
        <begin position="7"/>
        <end position="142"/>
    </location>
</feature>
<dbReference type="Proteomes" id="UP000664844">
    <property type="component" value="Unassembled WGS sequence"/>
</dbReference>
<dbReference type="Pfam" id="PF26619">
    <property type="entry name" value="CcmS"/>
    <property type="match status" value="1"/>
</dbReference>
<proteinExistence type="predicted"/>